<dbReference type="Proteomes" id="UP001149079">
    <property type="component" value="Unassembled WGS sequence"/>
</dbReference>
<dbReference type="RefSeq" id="XP_056517822.1">
    <property type="nucleotide sequence ID" value="XM_056670023.1"/>
</dbReference>
<reference evidence="2" key="2">
    <citation type="journal article" date="2023" name="IMA Fungus">
        <title>Comparative genomic study of the Penicillium genus elucidates a diverse pangenome and 15 lateral gene transfer events.</title>
        <authorList>
            <person name="Petersen C."/>
            <person name="Sorensen T."/>
            <person name="Nielsen M.R."/>
            <person name="Sondergaard T.E."/>
            <person name="Sorensen J.L."/>
            <person name="Fitzpatrick D.A."/>
            <person name="Frisvad J.C."/>
            <person name="Nielsen K.L."/>
        </authorList>
    </citation>
    <scope>NUCLEOTIDE SEQUENCE</scope>
    <source>
        <strain evidence="2">IBT 22155</strain>
    </source>
</reference>
<dbReference type="AlphaFoldDB" id="A0A9W9GIZ9"/>
<reference evidence="2" key="1">
    <citation type="submission" date="2022-11" db="EMBL/GenBank/DDBJ databases">
        <authorList>
            <person name="Petersen C."/>
        </authorList>
    </citation>
    <scope>NUCLEOTIDE SEQUENCE</scope>
    <source>
        <strain evidence="2">IBT 22155</strain>
    </source>
</reference>
<proteinExistence type="predicted"/>
<comment type="caution">
    <text evidence="2">The sequence shown here is derived from an EMBL/GenBank/DDBJ whole genome shotgun (WGS) entry which is preliminary data.</text>
</comment>
<dbReference type="EMBL" id="JAPQKL010000007">
    <property type="protein sequence ID" value="KAJ5121318.1"/>
    <property type="molecule type" value="Genomic_DNA"/>
</dbReference>
<evidence type="ECO:0000256" key="1">
    <source>
        <dbReference type="SAM" id="MobiDB-lite"/>
    </source>
</evidence>
<evidence type="ECO:0000313" key="3">
    <source>
        <dbReference type="Proteomes" id="UP001149079"/>
    </source>
</evidence>
<dbReference type="GeneID" id="81409193"/>
<gene>
    <name evidence="2" type="ORF">N7515_009279</name>
</gene>
<organism evidence="2 3">
    <name type="scientific">Penicillium bovifimosum</name>
    <dbReference type="NCBI Taxonomy" id="126998"/>
    <lineage>
        <taxon>Eukaryota</taxon>
        <taxon>Fungi</taxon>
        <taxon>Dikarya</taxon>
        <taxon>Ascomycota</taxon>
        <taxon>Pezizomycotina</taxon>
        <taxon>Eurotiomycetes</taxon>
        <taxon>Eurotiomycetidae</taxon>
        <taxon>Eurotiales</taxon>
        <taxon>Aspergillaceae</taxon>
        <taxon>Penicillium</taxon>
    </lineage>
</organism>
<feature type="region of interest" description="Disordered" evidence="1">
    <location>
        <begin position="1"/>
        <end position="26"/>
    </location>
</feature>
<evidence type="ECO:0000313" key="2">
    <source>
        <dbReference type="EMBL" id="KAJ5121318.1"/>
    </source>
</evidence>
<keyword evidence="3" id="KW-1185">Reference proteome</keyword>
<sequence>MEAKIPSGPSPGPAQKKQKSDHPMGRILEPIGFYRHPIFMWVDGARKLAAQSRQRELEDALRDEKTLVFEIKKDVDFNTTVTGACLEKDAAGEK</sequence>
<accession>A0A9W9GIZ9</accession>
<protein>
    <submittedName>
        <fullName evidence="2">Uncharacterized protein</fullName>
    </submittedName>
</protein>
<name>A0A9W9GIZ9_9EURO</name>
<dbReference type="OrthoDB" id="10502816at2759"/>